<organism evidence="5 6">
    <name type="scientific">Armadillidium nasatum</name>
    <dbReference type="NCBI Taxonomy" id="96803"/>
    <lineage>
        <taxon>Eukaryota</taxon>
        <taxon>Metazoa</taxon>
        <taxon>Ecdysozoa</taxon>
        <taxon>Arthropoda</taxon>
        <taxon>Crustacea</taxon>
        <taxon>Multicrustacea</taxon>
        <taxon>Malacostraca</taxon>
        <taxon>Eumalacostraca</taxon>
        <taxon>Peracarida</taxon>
        <taxon>Isopoda</taxon>
        <taxon>Oniscidea</taxon>
        <taxon>Crinocheta</taxon>
        <taxon>Armadillidiidae</taxon>
        <taxon>Armadillidium</taxon>
    </lineage>
</organism>
<evidence type="ECO:0000256" key="2">
    <source>
        <dbReference type="ARBA" id="ARBA00023242"/>
    </source>
</evidence>
<dbReference type="GO" id="GO:0006261">
    <property type="term" value="P:DNA-templated DNA replication"/>
    <property type="evidence" value="ECO:0007669"/>
    <property type="project" value="TreeGrafter"/>
</dbReference>
<proteinExistence type="predicted"/>
<protein>
    <recommendedName>
        <fullName evidence="4">Transcription factor CBF/NF-Y/archaeal histone domain-containing protein</fullName>
    </recommendedName>
</protein>
<dbReference type="OrthoDB" id="636685at2759"/>
<dbReference type="SUPFAM" id="SSF47113">
    <property type="entry name" value="Histone-fold"/>
    <property type="match status" value="1"/>
</dbReference>
<dbReference type="Pfam" id="PF00808">
    <property type="entry name" value="CBFD_NFYB_HMF"/>
    <property type="match status" value="1"/>
</dbReference>
<dbReference type="PANTHER" id="PTHR10252:SF79">
    <property type="entry name" value="DNA POLYMERASE EPSILON SUBUNIT 4"/>
    <property type="match status" value="1"/>
</dbReference>
<evidence type="ECO:0000313" key="5">
    <source>
        <dbReference type="EMBL" id="KAB7503042.1"/>
    </source>
</evidence>
<feature type="region of interest" description="Disordered" evidence="3">
    <location>
        <begin position="28"/>
        <end position="54"/>
    </location>
</feature>
<comment type="caution">
    <text evidence="5">The sequence shown here is derived from an EMBL/GenBank/DDBJ whole genome shotgun (WGS) entry which is preliminary data.</text>
</comment>
<dbReference type="GO" id="GO:0008622">
    <property type="term" value="C:epsilon DNA polymerase complex"/>
    <property type="evidence" value="ECO:0007669"/>
    <property type="project" value="TreeGrafter"/>
</dbReference>
<dbReference type="EMBL" id="SEYY01005985">
    <property type="protein sequence ID" value="KAB7503042.1"/>
    <property type="molecule type" value="Genomic_DNA"/>
</dbReference>
<reference evidence="5 6" key="1">
    <citation type="journal article" date="2019" name="PLoS Biol.">
        <title>Sex chromosomes control vertical transmission of feminizing Wolbachia symbionts in an isopod.</title>
        <authorList>
            <person name="Becking T."/>
            <person name="Chebbi M.A."/>
            <person name="Giraud I."/>
            <person name="Moumen B."/>
            <person name="Laverre T."/>
            <person name="Caubet Y."/>
            <person name="Peccoud J."/>
            <person name="Gilbert C."/>
            <person name="Cordaux R."/>
        </authorList>
    </citation>
    <scope>NUCLEOTIDE SEQUENCE [LARGE SCALE GENOMIC DNA]</scope>
    <source>
        <strain evidence="5">ANa2</strain>
        <tissue evidence="5">Whole body excluding digestive tract and cuticle</tissue>
    </source>
</reference>
<evidence type="ECO:0000313" key="6">
    <source>
        <dbReference type="Proteomes" id="UP000326759"/>
    </source>
</evidence>
<feature type="compositionally biased region" description="Basic and acidic residues" evidence="3">
    <location>
        <begin position="31"/>
        <end position="43"/>
    </location>
</feature>
<evidence type="ECO:0000256" key="1">
    <source>
        <dbReference type="ARBA" id="ARBA00004123"/>
    </source>
</evidence>
<dbReference type="InterPro" id="IPR003958">
    <property type="entry name" value="CBFA_NFYB_domain"/>
</dbReference>
<keyword evidence="2" id="KW-0539">Nucleus</keyword>
<dbReference type="InterPro" id="IPR050568">
    <property type="entry name" value="Transcr_DNA_Rep_Reg"/>
</dbReference>
<comment type="subcellular location">
    <subcellularLocation>
        <location evidence="1">Nucleus</location>
    </subcellularLocation>
</comment>
<dbReference type="Gene3D" id="1.10.20.10">
    <property type="entry name" value="Histone, subunit A"/>
    <property type="match status" value="1"/>
</dbReference>
<dbReference type="PANTHER" id="PTHR10252">
    <property type="entry name" value="HISTONE-LIKE TRANSCRIPTION FACTOR CCAAT-RELATED"/>
    <property type="match status" value="1"/>
</dbReference>
<accession>A0A5N5T980</accession>
<dbReference type="InterPro" id="IPR009072">
    <property type="entry name" value="Histone-fold"/>
</dbReference>
<name>A0A5N5T980_9CRUS</name>
<keyword evidence="6" id="KW-1185">Reference proteome</keyword>
<evidence type="ECO:0000256" key="3">
    <source>
        <dbReference type="SAM" id="MobiDB-lite"/>
    </source>
</evidence>
<evidence type="ECO:0000259" key="4">
    <source>
        <dbReference type="Pfam" id="PF00808"/>
    </source>
</evidence>
<feature type="domain" description="Transcription factor CBF/NF-Y/archaeal histone" evidence="4">
    <location>
        <begin position="65"/>
        <end position="121"/>
    </location>
</feature>
<sequence>MASKRDLSNNLRPSSLWNDLNFLSILNSSSNKEENPDKDKSKVNDPSTDGQIKIVRNKHKPRISLARIRKMIKESSLNDEPSDEALFVIDKAVEIFIESLVSESYENVKLNNKRILTRRDVDVTIENIDSLGFLIGVLD</sequence>
<gene>
    <name evidence="5" type="ORF">Anas_13024</name>
</gene>
<dbReference type="Proteomes" id="UP000326759">
    <property type="component" value="Unassembled WGS sequence"/>
</dbReference>
<dbReference type="AlphaFoldDB" id="A0A5N5T980"/>
<dbReference type="GO" id="GO:0046982">
    <property type="term" value="F:protein heterodimerization activity"/>
    <property type="evidence" value="ECO:0007669"/>
    <property type="project" value="InterPro"/>
</dbReference>